<accession>A0ABR4MZ18</accession>
<evidence type="ECO:0000313" key="9">
    <source>
        <dbReference type="Proteomes" id="UP001527925"/>
    </source>
</evidence>
<evidence type="ECO:0000313" key="8">
    <source>
        <dbReference type="EMBL" id="KAL2912484.1"/>
    </source>
</evidence>
<evidence type="ECO:0000256" key="5">
    <source>
        <dbReference type="ARBA" id="ARBA00023002"/>
    </source>
</evidence>
<dbReference type="InterPro" id="IPR001260">
    <property type="entry name" value="Coprogen_oxidase_aer"/>
</dbReference>
<dbReference type="EMBL" id="JADGIZ020000064">
    <property type="protein sequence ID" value="KAL2912484.1"/>
    <property type="molecule type" value="Genomic_DNA"/>
</dbReference>
<proteinExistence type="inferred from homology"/>
<organism evidence="8 9">
    <name type="scientific">Polyrhizophydium stewartii</name>
    <dbReference type="NCBI Taxonomy" id="2732419"/>
    <lineage>
        <taxon>Eukaryota</taxon>
        <taxon>Fungi</taxon>
        <taxon>Fungi incertae sedis</taxon>
        <taxon>Chytridiomycota</taxon>
        <taxon>Chytridiomycota incertae sedis</taxon>
        <taxon>Chytridiomycetes</taxon>
        <taxon>Rhizophydiales</taxon>
        <taxon>Rhizophydiales incertae sedis</taxon>
        <taxon>Polyrhizophydium</taxon>
    </lineage>
</organism>
<keyword evidence="9" id="KW-1185">Reference proteome</keyword>
<evidence type="ECO:0000256" key="2">
    <source>
        <dbReference type="ARBA" id="ARBA00010644"/>
    </source>
</evidence>
<dbReference type="InterPro" id="IPR036406">
    <property type="entry name" value="Coprogen_oxidase_aer_sf"/>
</dbReference>
<dbReference type="SUPFAM" id="SSF102886">
    <property type="entry name" value="Coproporphyrinogen III oxidase"/>
    <property type="match status" value="1"/>
</dbReference>
<feature type="region of interest" description="Disordered" evidence="7">
    <location>
        <begin position="16"/>
        <end position="50"/>
    </location>
</feature>
<comment type="pathway">
    <text evidence="1">Porphyrin-containing compound metabolism; protoporphyrin-IX biosynthesis; protoporphyrinogen-IX from coproporphyrinogen-III (O2 route): step 1/1.</text>
</comment>
<dbReference type="PANTHER" id="PTHR10755">
    <property type="entry name" value="COPROPORPHYRINOGEN III OXIDASE, MITOCHONDRIAL"/>
    <property type="match status" value="1"/>
</dbReference>
<dbReference type="PRINTS" id="PR00073">
    <property type="entry name" value="COPRGNOXDASE"/>
</dbReference>
<dbReference type="NCBIfam" id="NF003727">
    <property type="entry name" value="PRK05330.1"/>
    <property type="match status" value="1"/>
</dbReference>
<name>A0ABR4MZ18_9FUNG</name>
<protein>
    <recommendedName>
        <fullName evidence="4">coproporphyrinogen oxidase</fullName>
        <ecNumber evidence="4">1.3.3.3</ecNumber>
    </recommendedName>
</protein>
<dbReference type="Gene3D" id="3.40.1500.10">
    <property type="entry name" value="Coproporphyrinogen III oxidase, aerobic"/>
    <property type="match status" value="1"/>
</dbReference>
<evidence type="ECO:0000256" key="3">
    <source>
        <dbReference type="ARBA" id="ARBA00011738"/>
    </source>
</evidence>
<dbReference type="Pfam" id="PF01218">
    <property type="entry name" value="Coprogen_oxidas"/>
    <property type="match status" value="1"/>
</dbReference>
<evidence type="ECO:0000256" key="7">
    <source>
        <dbReference type="SAM" id="MobiDB-lite"/>
    </source>
</evidence>
<dbReference type="GO" id="GO:0004109">
    <property type="term" value="F:coproporphyrinogen oxidase activity"/>
    <property type="evidence" value="ECO:0007669"/>
    <property type="project" value="UniProtKB-EC"/>
</dbReference>
<comment type="caution">
    <text evidence="8">The sequence shown here is derived from an EMBL/GenBank/DDBJ whole genome shotgun (WGS) entry which is preliminary data.</text>
</comment>
<evidence type="ECO:0000256" key="4">
    <source>
        <dbReference type="ARBA" id="ARBA00012869"/>
    </source>
</evidence>
<evidence type="ECO:0000256" key="6">
    <source>
        <dbReference type="ARBA" id="ARBA00023244"/>
    </source>
</evidence>
<dbReference type="EC" id="1.3.3.3" evidence="4"/>
<comment type="subunit">
    <text evidence="3">Homodimer.</text>
</comment>
<sequence length="418" mass="47162">MLSALSLAARAAPRRAGPTAPAALRAYSSSTSRNHNQQQQQDEQQQHRQARSELYRIDFDRAFALLAVSALAGFGAAQYAFDNFGRAPVECEAVNPLQRIKGNAPMSTRMEALVKKIQSDMTSALEELEGPSGGRFLHDSWTRKEGGFGTSCVLQDGRVFEKAGVSISIISSPAPKTMLAHMRARNREGLDPNGDYKMFVAGVSMVVHPHNPMAPTFHANYRYFELRKSDAKETDPPAAAWFGGGCDLTPCYLFEEDAVHFHKVIKDACDKHDKSYYPRFKEWCDNYFNNTHRGERRGVGGIFFDDLEDKSPEQLYAFVSDCGNSLVKQYIPIVRKRMNMPYTQAQKEWQQLRRGRYVEFNLVHDRGTKFGLATPGVRIESVFMSLPLTARWQYNHTPAPGSPEEKLLNVLKTPREWV</sequence>
<feature type="compositionally biased region" description="Polar residues" evidence="7">
    <location>
        <begin position="27"/>
        <end position="36"/>
    </location>
</feature>
<dbReference type="PANTHER" id="PTHR10755:SF0">
    <property type="entry name" value="OXYGEN-DEPENDENT COPROPORPHYRINOGEN-III OXIDASE, MITOCHONDRIAL"/>
    <property type="match status" value="1"/>
</dbReference>
<feature type="compositionally biased region" description="Low complexity" evidence="7">
    <location>
        <begin position="16"/>
        <end position="26"/>
    </location>
</feature>
<comment type="similarity">
    <text evidence="2">Belongs to the aerobic coproporphyrinogen-III oxidase family.</text>
</comment>
<keyword evidence="6" id="KW-0627">Porphyrin biosynthesis</keyword>
<reference evidence="8 9" key="1">
    <citation type="submission" date="2023-09" db="EMBL/GenBank/DDBJ databases">
        <title>Pangenome analysis of Batrachochytrium dendrobatidis and related Chytrids.</title>
        <authorList>
            <person name="Yacoub M.N."/>
            <person name="Stajich J.E."/>
            <person name="James T.Y."/>
        </authorList>
    </citation>
    <scope>NUCLEOTIDE SEQUENCE [LARGE SCALE GENOMIC DNA]</scope>
    <source>
        <strain evidence="8 9">JEL0888</strain>
    </source>
</reference>
<dbReference type="Proteomes" id="UP001527925">
    <property type="component" value="Unassembled WGS sequence"/>
</dbReference>
<evidence type="ECO:0000256" key="1">
    <source>
        <dbReference type="ARBA" id="ARBA00005168"/>
    </source>
</evidence>
<gene>
    <name evidence="8" type="primary">HEM13</name>
    <name evidence="8" type="ORF">HK105_208056</name>
</gene>
<keyword evidence="5 8" id="KW-0560">Oxidoreductase</keyword>